<dbReference type="PATRIC" id="fig|507754.4.peg.537"/>
<dbReference type="Proteomes" id="UP000050515">
    <property type="component" value="Unassembled WGS sequence"/>
</dbReference>
<name>A0A0P9F4J3_9ARCH</name>
<dbReference type="AlphaFoldDB" id="A0A0P9F4J3"/>
<keyword evidence="2" id="KW-0813">Transport</keyword>
<dbReference type="Pfam" id="PF01990">
    <property type="entry name" value="ATP-synt_F"/>
    <property type="match status" value="1"/>
</dbReference>
<dbReference type="GO" id="GO:0046961">
    <property type="term" value="F:proton-transporting ATPase activity, rotational mechanism"/>
    <property type="evidence" value="ECO:0007669"/>
    <property type="project" value="InterPro"/>
</dbReference>
<evidence type="ECO:0000256" key="1">
    <source>
        <dbReference type="ARBA" id="ARBA00010148"/>
    </source>
</evidence>
<evidence type="ECO:0000313" key="7">
    <source>
        <dbReference type="Proteomes" id="UP000050515"/>
    </source>
</evidence>
<dbReference type="EMBL" id="LJCQ01000199">
    <property type="protein sequence ID" value="KPV46673.1"/>
    <property type="molecule type" value="Genomic_DNA"/>
</dbReference>
<reference evidence="5 6" key="2">
    <citation type="submission" date="2015-09" db="EMBL/GenBank/DDBJ databases">
        <title>Heavy metals and arsenic resistance mechanisms in polyextremophilic archaea of the family Ferroplasmaceae.</title>
        <authorList>
            <person name="Bulaev A.G."/>
            <person name="Kanygina A.V."/>
        </authorList>
    </citation>
    <scope>NUCLEOTIDE SEQUENCE [LARGE SCALE GENOMIC DNA]</scope>
    <source>
        <strain evidence="5 6">VT</strain>
    </source>
</reference>
<dbReference type="InterPro" id="IPR036906">
    <property type="entry name" value="ATPase_V1_fsu_sf"/>
</dbReference>
<gene>
    <name evidence="5" type="ORF">AOG54_04865</name>
    <name evidence="4" type="ORF">SE19_04485</name>
</gene>
<evidence type="ECO:0000313" key="5">
    <source>
        <dbReference type="EMBL" id="KQB34449.1"/>
    </source>
</evidence>
<dbReference type="EMBL" id="LKBG01000240">
    <property type="protein sequence ID" value="KQB34449.1"/>
    <property type="molecule type" value="Genomic_DNA"/>
</dbReference>
<evidence type="ECO:0000256" key="2">
    <source>
        <dbReference type="ARBA" id="ARBA00022448"/>
    </source>
</evidence>
<evidence type="ECO:0000256" key="3">
    <source>
        <dbReference type="ARBA" id="ARBA00023065"/>
    </source>
</evidence>
<keyword evidence="3" id="KW-0406">Ion transport</keyword>
<dbReference type="RefSeq" id="WP_048102049.1">
    <property type="nucleotide sequence ID" value="NZ_JBBYJF010000001.1"/>
</dbReference>
<dbReference type="Gene3D" id="3.40.50.10580">
    <property type="entry name" value="ATPase, V1 complex, subunit F"/>
    <property type="match status" value="1"/>
</dbReference>
<dbReference type="Proteomes" id="UP000050320">
    <property type="component" value="Unassembled WGS sequence"/>
</dbReference>
<evidence type="ECO:0000313" key="4">
    <source>
        <dbReference type="EMBL" id="KPV46673.1"/>
    </source>
</evidence>
<sequence length="102" mass="11379">MDNICVIGEREVAMGFKLIGINDTFIVDINEAALKLREIFSSGKYNVILASQSIQKYLKEDELNLYNTSINPLVVFIPVPGVTEEESVYELAKRILGIDIGD</sequence>
<dbReference type="OrthoDB" id="24971at2157"/>
<organism evidence="4 7">
    <name type="scientific">Acidiplasma aeolicum</name>
    <dbReference type="NCBI Taxonomy" id="507754"/>
    <lineage>
        <taxon>Archaea</taxon>
        <taxon>Methanobacteriati</taxon>
        <taxon>Thermoplasmatota</taxon>
        <taxon>Thermoplasmata</taxon>
        <taxon>Thermoplasmatales</taxon>
        <taxon>Ferroplasmaceae</taxon>
        <taxon>Acidiplasma</taxon>
    </lineage>
</organism>
<dbReference type="SUPFAM" id="SSF159468">
    <property type="entry name" value="AtpF-like"/>
    <property type="match status" value="1"/>
</dbReference>
<comment type="similarity">
    <text evidence="1">Belongs to the V-ATPase F subunit family.</text>
</comment>
<proteinExistence type="inferred from homology"/>
<comment type="caution">
    <text evidence="4">The sequence shown here is derived from an EMBL/GenBank/DDBJ whole genome shotgun (WGS) entry which is preliminary data.</text>
</comment>
<keyword evidence="6" id="KW-1185">Reference proteome</keyword>
<accession>A0A0P9F4J3</accession>
<evidence type="ECO:0000313" key="6">
    <source>
        <dbReference type="Proteomes" id="UP000050320"/>
    </source>
</evidence>
<dbReference type="InterPro" id="IPR008218">
    <property type="entry name" value="ATPase_V1-cplx_f_g_su"/>
</dbReference>
<reference evidence="4 7" key="1">
    <citation type="submission" date="2015-09" db="EMBL/GenBank/DDBJ databases">
        <title>Draft genome sequence of Acidiplasma aeolicum DSM 18409.</title>
        <authorList>
            <person name="Hemp J."/>
        </authorList>
    </citation>
    <scope>NUCLEOTIDE SEQUENCE [LARGE SCALE GENOMIC DNA]</scope>
    <source>
        <strain evidence="4 7">V</strain>
    </source>
</reference>
<protein>
    <submittedName>
        <fullName evidence="4">ATP synthase subunit F</fullName>
    </submittedName>
</protein>
<dbReference type="GeneID" id="84222033"/>